<dbReference type="KEGG" id="nai:NECAME_14101"/>
<feature type="compositionally biased region" description="Basic and acidic residues" evidence="1">
    <location>
        <begin position="1"/>
        <end position="16"/>
    </location>
</feature>
<accession>W2SQ79</accession>
<dbReference type="EMBL" id="KI666908">
    <property type="protein sequence ID" value="ETN71770.1"/>
    <property type="molecule type" value="Genomic_DNA"/>
</dbReference>
<organism evidence="2 3">
    <name type="scientific">Necator americanus</name>
    <name type="common">Human hookworm</name>
    <dbReference type="NCBI Taxonomy" id="51031"/>
    <lineage>
        <taxon>Eukaryota</taxon>
        <taxon>Metazoa</taxon>
        <taxon>Ecdysozoa</taxon>
        <taxon>Nematoda</taxon>
        <taxon>Chromadorea</taxon>
        <taxon>Rhabditida</taxon>
        <taxon>Rhabditina</taxon>
        <taxon>Rhabditomorpha</taxon>
        <taxon>Strongyloidea</taxon>
        <taxon>Ancylostomatidae</taxon>
        <taxon>Bunostominae</taxon>
        <taxon>Necator</taxon>
    </lineage>
</organism>
<sequence length="82" mass="9451">MELHVHHGPRDDHQLKEGPINQYYGPLREDIVSINPCHRAQRAWKETMDMASSYKLLIMSGPSEIVHLQPSLLFIVSHTSFD</sequence>
<name>W2SQ79_NECAM</name>
<dbReference type="AlphaFoldDB" id="W2SQ79"/>
<evidence type="ECO:0000313" key="2">
    <source>
        <dbReference type="EMBL" id="ETN71770.1"/>
    </source>
</evidence>
<keyword evidence="3" id="KW-1185">Reference proteome</keyword>
<proteinExistence type="predicted"/>
<evidence type="ECO:0000313" key="3">
    <source>
        <dbReference type="Proteomes" id="UP000053676"/>
    </source>
</evidence>
<feature type="region of interest" description="Disordered" evidence="1">
    <location>
        <begin position="1"/>
        <end position="21"/>
    </location>
</feature>
<protein>
    <submittedName>
        <fullName evidence="2">Uncharacterized protein</fullName>
    </submittedName>
</protein>
<dbReference type="Proteomes" id="UP000053676">
    <property type="component" value="Unassembled WGS sequence"/>
</dbReference>
<gene>
    <name evidence="2" type="ORF">NECAME_14101</name>
</gene>
<evidence type="ECO:0000256" key="1">
    <source>
        <dbReference type="SAM" id="MobiDB-lite"/>
    </source>
</evidence>
<reference evidence="3" key="1">
    <citation type="journal article" date="2014" name="Nat. Genet.">
        <title>Genome of the human hookworm Necator americanus.</title>
        <authorList>
            <person name="Tang Y.T."/>
            <person name="Gao X."/>
            <person name="Rosa B.A."/>
            <person name="Abubucker S."/>
            <person name="Hallsworth-Pepin K."/>
            <person name="Martin J."/>
            <person name="Tyagi R."/>
            <person name="Heizer E."/>
            <person name="Zhang X."/>
            <person name="Bhonagiri-Palsikar V."/>
            <person name="Minx P."/>
            <person name="Warren W.C."/>
            <person name="Wang Q."/>
            <person name="Zhan B."/>
            <person name="Hotez P.J."/>
            <person name="Sternberg P.W."/>
            <person name="Dougall A."/>
            <person name="Gaze S.T."/>
            <person name="Mulvenna J."/>
            <person name="Sotillo J."/>
            <person name="Ranganathan S."/>
            <person name="Rabelo E.M."/>
            <person name="Wilson R.K."/>
            <person name="Felgner P.L."/>
            <person name="Bethony J."/>
            <person name="Hawdon J.M."/>
            <person name="Gasser R.B."/>
            <person name="Loukas A."/>
            <person name="Mitreva M."/>
        </authorList>
    </citation>
    <scope>NUCLEOTIDE SEQUENCE [LARGE SCALE GENOMIC DNA]</scope>
</reference>